<evidence type="ECO:0000259" key="7">
    <source>
        <dbReference type="PROSITE" id="PS50975"/>
    </source>
</evidence>
<dbReference type="FunFam" id="3.30.1490.20:FF:000003">
    <property type="entry name" value="acetyl-CoA carboxylase isoform X1"/>
    <property type="match status" value="1"/>
</dbReference>
<dbReference type="Pfam" id="PF00289">
    <property type="entry name" value="Biotin_carb_N"/>
    <property type="match status" value="1"/>
</dbReference>
<feature type="domain" description="Biotin carboxylation" evidence="8">
    <location>
        <begin position="32"/>
        <end position="479"/>
    </location>
</feature>
<dbReference type="InterPro" id="IPR011054">
    <property type="entry name" value="Rudment_hybrid_motif"/>
</dbReference>
<dbReference type="SUPFAM" id="SSF52440">
    <property type="entry name" value="PreATP-grasp domain"/>
    <property type="match status" value="1"/>
</dbReference>
<dbReference type="OrthoDB" id="196847at2759"/>
<evidence type="ECO:0000313" key="10">
    <source>
        <dbReference type="Proteomes" id="UP000494165"/>
    </source>
</evidence>
<evidence type="ECO:0000256" key="5">
    <source>
        <dbReference type="ARBA" id="ARBA00023267"/>
    </source>
</evidence>
<feature type="domain" description="ATP-grasp" evidence="7">
    <location>
        <begin position="151"/>
        <end position="349"/>
    </location>
</feature>
<dbReference type="InterPro" id="IPR013815">
    <property type="entry name" value="ATP_grasp_subdomain_1"/>
</dbReference>
<evidence type="ECO:0000259" key="8">
    <source>
        <dbReference type="PROSITE" id="PS50979"/>
    </source>
</evidence>
<dbReference type="Gene3D" id="3.30.700.40">
    <property type="match status" value="1"/>
</dbReference>
<evidence type="ECO:0000256" key="2">
    <source>
        <dbReference type="ARBA" id="ARBA00022598"/>
    </source>
</evidence>
<organism evidence="9 10">
    <name type="scientific">Cloeon dipterum</name>
    <dbReference type="NCBI Taxonomy" id="197152"/>
    <lineage>
        <taxon>Eukaryota</taxon>
        <taxon>Metazoa</taxon>
        <taxon>Ecdysozoa</taxon>
        <taxon>Arthropoda</taxon>
        <taxon>Hexapoda</taxon>
        <taxon>Insecta</taxon>
        <taxon>Pterygota</taxon>
        <taxon>Palaeoptera</taxon>
        <taxon>Ephemeroptera</taxon>
        <taxon>Pisciforma</taxon>
        <taxon>Baetidae</taxon>
        <taxon>Cloeon</taxon>
    </lineage>
</organism>
<dbReference type="PANTHER" id="PTHR18866:SF33">
    <property type="entry name" value="METHYLCROTONOYL-COA CARBOXYLASE SUBUNIT ALPHA, MITOCHONDRIAL-RELATED"/>
    <property type="match status" value="1"/>
</dbReference>
<keyword evidence="4 6" id="KW-0067">ATP-binding</keyword>
<comment type="cofactor">
    <cofactor evidence="1">
        <name>biotin</name>
        <dbReference type="ChEBI" id="CHEBI:57586"/>
    </cofactor>
</comment>
<keyword evidence="2" id="KW-0436">Ligase</keyword>
<evidence type="ECO:0000256" key="3">
    <source>
        <dbReference type="ARBA" id="ARBA00022741"/>
    </source>
</evidence>
<comment type="caution">
    <text evidence="9">The sequence shown here is derived from an EMBL/GenBank/DDBJ whole genome shotgun (WGS) entry which is preliminary data.</text>
</comment>
<keyword evidence="5" id="KW-0092">Biotin</keyword>
<dbReference type="InterPro" id="IPR005479">
    <property type="entry name" value="CPAse_ATP-bd"/>
</dbReference>
<dbReference type="FunFam" id="3.40.50.20:FF:000010">
    <property type="entry name" value="Propionyl-CoA carboxylase subunit alpha"/>
    <property type="match status" value="1"/>
</dbReference>
<dbReference type="Gene3D" id="3.40.50.20">
    <property type="match status" value="1"/>
</dbReference>
<keyword evidence="10" id="KW-1185">Reference proteome</keyword>
<dbReference type="PROSITE" id="PS50979">
    <property type="entry name" value="BC"/>
    <property type="match status" value="1"/>
</dbReference>
<dbReference type="Pfam" id="PF02786">
    <property type="entry name" value="CPSase_L_D2"/>
    <property type="match status" value="1"/>
</dbReference>
<dbReference type="SUPFAM" id="SSF56059">
    <property type="entry name" value="Glutathione synthetase ATP-binding domain-like"/>
    <property type="match status" value="1"/>
</dbReference>
<dbReference type="AlphaFoldDB" id="A0A8S1EEZ8"/>
<dbReference type="InterPro" id="IPR011761">
    <property type="entry name" value="ATP-grasp"/>
</dbReference>
<dbReference type="Gene3D" id="3.30.470.20">
    <property type="entry name" value="ATP-grasp fold, B domain"/>
    <property type="match status" value="1"/>
</dbReference>
<evidence type="ECO:0000256" key="1">
    <source>
        <dbReference type="ARBA" id="ARBA00001953"/>
    </source>
</evidence>
<dbReference type="InterPro" id="IPR050856">
    <property type="entry name" value="Biotin_carboxylase_complex"/>
</dbReference>
<proteinExistence type="predicted"/>
<dbReference type="PROSITE" id="PS50975">
    <property type="entry name" value="ATP_GRASP"/>
    <property type="match status" value="1"/>
</dbReference>
<protein>
    <recommendedName>
        <fullName evidence="11">Methylcrotonoyl-CoA carboxylase subunit alpha, mitochondrial</fullName>
    </recommendedName>
</protein>
<evidence type="ECO:0000256" key="4">
    <source>
        <dbReference type="ARBA" id="ARBA00022840"/>
    </source>
</evidence>
<name>A0A8S1EEZ8_9INSE</name>
<evidence type="ECO:0008006" key="11">
    <source>
        <dbReference type="Google" id="ProtNLM"/>
    </source>
</evidence>
<reference evidence="9 10" key="1">
    <citation type="submission" date="2020-04" db="EMBL/GenBank/DDBJ databases">
        <authorList>
            <person name="Alioto T."/>
            <person name="Alioto T."/>
            <person name="Gomez Garrido J."/>
        </authorList>
    </citation>
    <scope>NUCLEOTIDE SEQUENCE [LARGE SCALE GENOMIC DNA]</scope>
</reference>
<evidence type="ECO:0000256" key="6">
    <source>
        <dbReference type="PROSITE-ProRule" id="PRU00409"/>
    </source>
</evidence>
<dbReference type="Proteomes" id="UP000494165">
    <property type="component" value="Unassembled WGS sequence"/>
</dbReference>
<dbReference type="PANTHER" id="PTHR18866">
    <property type="entry name" value="CARBOXYLASE:PYRUVATE/ACETYL-COA/PROPIONYL-COA CARBOXYLASE"/>
    <property type="match status" value="1"/>
</dbReference>
<dbReference type="GO" id="GO:0005739">
    <property type="term" value="C:mitochondrion"/>
    <property type="evidence" value="ECO:0007669"/>
    <property type="project" value="TreeGrafter"/>
</dbReference>
<dbReference type="Gene3D" id="3.30.1490.20">
    <property type="entry name" value="ATP-grasp fold, A domain"/>
    <property type="match status" value="1"/>
</dbReference>
<dbReference type="GO" id="GO:0046872">
    <property type="term" value="F:metal ion binding"/>
    <property type="evidence" value="ECO:0007669"/>
    <property type="project" value="InterPro"/>
</dbReference>
<dbReference type="GO" id="GO:0005524">
    <property type="term" value="F:ATP binding"/>
    <property type="evidence" value="ECO:0007669"/>
    <property type="project" value="UniProtKB-UniRule"/>
</dbReference>
<dbReference type="SMART" id="SM00878">
    <property type="entry name" value="Biotin_carb_C"/>
    <property type="match status" value="1"/>
</dbReference>
<dbReference type="NCBIfam" id="NF006367">
    <property type="entry name" value="PRK08591.1"/>
    <property type="match status" value="1"/>
</dbReference>
<feature type="non-terminal residue" evidence="9">
    <location>
        <position position="1"/>
    </location>
</feature>
<dbReference type="Pfam" id="PF02785">
    <property type="entry name" value="Biotin_carb_C"/>
    <property type="match status" value="1"/>
</dbReference>
<dbReference type="GO" id="GO:0004485">
    <property type="term" value="F:methylcrotonoyl-CoA carboxylase activity"/>
    <property type="evidence" value="ECO:0007669"/>
    <property type="project" value="TreeGrafter"/>
</dbReference>
<gene>
    <name evidence="9" type="ORF">CLODIP_2_CD05945</name>
</gene>
<dbReference type="EMBL" id="CADEPI010001042">
    <property type="protein sequence ID" value="CAB3388965.1"/>
    <property type="molecule type" value="Genomic_DNA"/>
</dbReference>
<sequence>MLTLLKYIGGRVWNRPSDFVKLRWHHCGQVEKISKVLIANRGEIACRVMKTAKKMGIQTVAVYSDADADSMHVDMADEAVRIGVAASGESYLRQDRIIEAAKRCGAQAIHPGYGFLSENAEFAELCHDSGIIFVGPPPSAIRDMGIKSTSKSIMSAAGVPVIEGYHGDDQSDSNLLSEAEKIGFPVMIKAVRGGGGKGMRIAQTKEDFLPQLESARREAQKAFGDQVMLVEKFVSEPRHVEVQVFGDKHGNYVYLFERDCSVQRRHQKVIEEAPAPGLTWEERKSIGEAAVKAARAVNYVGAGTVEFVLGAKDHKFYFMEMNTRLQVEHPVSEMITGTDLVQWQLQVAAGEPLPVTQEQLQVNGHSLEARIYAEEPGADFMPGAGPLIRMTTPPARPDVRVETGVRQGDEVSVHYDPMIAKLVVWAENRQAAIIKLKEQLSQFNVVGLNTNIDFLMSLCSHKEFLAGNVHTNFIPEHQATLFPERSLTSSLIAQATVAALLTERAQLQYLRNDPYDPFSATDSFRLGHNPTWEKELSYLDKPLKVKWTERSNGVFTVDLDGQTVEISGVLVKSPNGETFLKSHINGKMNKCRVERVDGEIYIFTK</sequence>
<evidence type="ECO:0000313" key="9">
    <source>
        <dbReference type="EMBL" id="CAB3388965.1"/>
    </source>
</evidence>
<dbReference type="InterPro" id="IPR005482">
    <property type="entry name" value="Biotin_COase_C"/>
</dbReference>
<dbReference type="FunFam" id="3.30.470.20:FF:000028">
    <property type="entry name" value="Methylcrotonoyl-CoA carboxylase subunit alpha, mitochondrial"/>
    <property type="match status" value="1"/>
</dbReference>
<accession>A0A8S1EEZ8</accession>
<dbReference type="InterPro" id="IPR005481">
    <property type="entry name" value="BC-like_N"/>
</dbReference>
<dbReference type="SUPFAM" id="SSF51246">
    <property type="entry name" value="Rudiment single hybrid motif"/>
    <property type="match status" value="1"/>
</dbReference>
<dbReference type="PROSITE" id="PS00867">
    <property type="entry name" value="CPSASE_2"/>
    <property type="match status" value="1"/>
</dbReference>
<keyword evidence="3 6" id="KW-0547">Nucleotide-binding</keyword>
<dbReference type="InterPro" id="IPR016185">
    <property type="entry name" value="PreATP-grasp_dom_sf"/>
</dbReference>
<dbReference type="InterPro" id="IPR011764">
    <property type="entry name" value="Biotin_carboxylation_dom"/>
</dbReference>